<reference evidence="2" key="1">
    <citation type="submission" date="2020-05" db="EMBL/GenBank/DDBJ databases">
        <authorList>
            <person name="Chiriac C."/>
            <person name="Salcher M."/>
            <person name="Ghai R."/>
            <person name="Kavagutti S V."/>
        </authorList>
    </citation>
    <scope>NUCLEOTIDE SEQUENCE</scope>
</reference>
<name>A0A6J5RNP6_9CAUD</name>
<accession>A0A6J5RNP6</accession>
<evidence type="ECO:0000313" key="2">
    <source>
        <dbReference type="EMBL" id="CAB4198983.1"/>
    </source>
</evidence>
<dbReference type="EMBL" id="LR797278">
    <property type="protein sequence ID" value="CAB4198983.1"/>
    <property type="molecule type" value="Genomic_DNA"/>
</dbReference>
<evidence type="ECO:0000313" key="3">
    <source>
        <dbReference type="EMBL" id="CAB5228398.1"/>
    </source>
</evidence>
<dbReference type="EMBL" id="LR798385">
    <property type="protein sequence ID" value="CAB5228398.1"/>
    <property type="molecule type" value="Genomic_DNA"/>
</dbReference>
<protein>
    <submittedName>
        <fullName evidence="2">Uncharacterized protein</fullName>
    </submittedName>
</protein>
<organism evidence="2">
    <name type="scientific">uncultured Caudovirales phage</name>
    <dbReference type="NCBI Taxonomy" id="2100421"/>
    <lineage>
        <taxon>Viruses</taxon>
        <taxon>Duplodnaviria</taxon>
        <taxon>Heunggongvirae</taxon>
        <taxon>Uroviricota</taxon>
        <taxon>Caudoviricetes</taxon>
        <taxon>Peduoviridae</taxon>
        <taxon>Maltschvirus</taxon>
        <taxon>Maltschvirus maltsch</taxon>
    </lineage>
</organism>
<gene>
    <name evidence="1" type="ORF">UFOVP1084_8</name>
    <name evidence="2" type="ORF">UFOVP1328_8</name>
    <name evidence="3" type="ORF">UFOVP1532_39</name>
</gene>
<proteinExistence type="predicted"/>
<evidence type="ECO:0000313" key="1">
    <source>
        <dbReference type="EMBL" id="CAB4182598.1"/>
    </source>
</evidence>
<dbReference type="EMBL" id="LR797042">
    <property type="protein sequence ID" value="CAB4182598.1"/>
    <property type="molecule type" value="Genomic_DNA"/>
</dbReference>
<sequence length="69" mass="7786">MAKKEARQLKITKYAETCGLVAARSVKREIREAVRINKLDEIVNVKLRGLIKPNLEEVTNGQEQTKPPA</sequence>